<keyword evidence="3" id="KW-0418">Kinase</keyword>
<dbReference type="InterPro" id="IPR055414">
    <property type="entry name" value="LRR_R13L4/SHOC2-like"/>
</dbReference>
<dbReference type="Pfam" id="PF23598">
    <property type="entry name" value="LRR_14"/>
    <property type="match status" value="1"/>
</dbReference>
<dbReference type="GO" id="GO:0019005">
    <property type="term" value="C:SCF ubiquitin ligase complex"/>
    <property type="evidence" value="ECO:0007669"/>
    <property type="project" value="TreeGrafter"/>
</dbReference>
<dbReference type="InterPro" id="IPR032675">
    <property type="entry name" value="LRR_dom_sf"/>
</dbReference>
<feature type="domain" description="Disease resistance R13L4/SHOC-2-like LRR" evidence="2">
    <location>
        <begin position="116"/>
        <end position="354"/>
    </location>
</feature>
<accession>A0A0S4JG35</accession>
<dbReference type="GO" id="GO:0031146">
    <property type="term" value="P:SCF-dependent proteasomal ubiquitin-dependent protein catabolic process"/>
    <property type="evidence" value="ECO:0007669"/>
    <property type="project" value="TreeGrafter"/>
</dbReference>
<dbReference type="EMBL" id="CYKH01001837">
    <property type="protein sequence ID" value="CUG90500.1"/>
    <property type="molecule type" value="Genomic_DNA"/>
</dbReference>
<evidence type="ECO:0000256" key="1">
    <source>
        <dbReference type="ARBA" id="ARBA00022737"/>
    </source>
</evidence>
<dbReference type="SUPFAM" id="SSF52047">
    <property type="entry name" value="RNI-like"/>
    <property type="match status" value="3"/>
</dbReference>
<dbReference type="Proteomes" id="UP000051952">
    <property type="component" value="Unassembled WGS sequence"/>
</dbReference>
<keyword evidence="4" id="KW-1185">Reference proteome</keyword>
<evidence type="ECO:0000259" key="2">
    <source>
        <dbReference type="Pfam" id="PF23598"/>
    </source>
</evidence>
<dbReference type="OrthoDB" id="120976at2759"/>
<dbReference type="VEuPathDB" id="TriTrypDB:BSAL_27080"/>
<dbReference type="Gene3D" id="3.80.10.10">
    <property type="entry name" value="Ribonuclease Inhibitor"/>
    <property type="match status" value="4"/>
</dbReference>
<keyword evidence="3" id="KW-0675">Receptor</keyword>
<sequence>MACRLTNSQESEGKRAPRTYQQLRHLKQVCLDEYVLITDLGVGSVASLVRLQCLIFRGMWPDTLSDAGLACLGCLLQLKHLDISNWCKDITDRGFAGLSSLCHVEHLNLYGTGISNISIAPLFSSLHALRRLDLSFTNITDEGLSCLPSAAQLQWLRLDCCDITDSGLEAVSSLLQLQHLSIPACVSITDAGLCNAVRCLHHLKYLDISECQEISGVIIDASSMMQLHCLSICRCARITDLSRLSSLRSLRHLLLEDNATDAALRSISCITELQHLDVVQHGKITSMGIASVASLRQLTNLRLRGCKDVQVGDFGACFASLLLLQHLELSECNVRDADIASIVVLQLLRHLDLTKCMLITDVGVAFLSHLQQLEHLSLAYCQEITDAGLPPLASLPHLKVVNLYACLKIRCDVWNPGVAALKGVKGMRVDL</sequence>
<organism evidence="3 4">
    <name type="scientific">Bodo saltans</name>
    <name type="common">Flagellated protozoan</name>
    <dbReference type="NCBI Taxonomy" id="75058"/>
    <lineage>
        <taxon>Eukaryota</taxon>
        <taxon>Discoba</taxon>
        <taxon>Euglenozoa</taxon>
        <taxon>Kinetoplastea</taxon>
        <taxon>Metakinetoplastina</taxon>
        <taxon>Eubodonida</taxon>
        <taxon>Bodonidae</taxon>
        <taxon>Bodo</taxon>
    </lineage>
</organism>
<dbReference type="AlphaFoldDB" id="A0A0S4JG35"/>
<dbReference type="InterPro" id="IPR006553">
    <property type="entry name" value="Leu-rich_rpt_Cys-con_subtyp"/>
</dbReference>
<keyword evidence="1" id="KW-0677">Repeat</keyword>
<dbReference type="PANTHER" id="PTHR13318">
    <property type="entry name" value="PARTNER OF PAIRED, ISOFORM B-RELATED"/>
    <property type="match status" value="1"/>
</dbReference>
<evidence type="ECO:0000313" key="4">
    <source>
        <dbReference type="Proteomes" id="UP000051952"/>
    </source>
</evidence>
<dbReference type="InterPro" id="IPR001611">
    <property type="entry name" value="Leu-rich_rpt"/>
</dbReference>
<dbReference type="SMART" id="SM00367">
    <property type="entry name" value="LRR_CC"/>
    <property type="match status" value="9"/>
</dbReference>
<dbReference type="Pfam" id="PF13516">
    <property type="entry name" value="LRR_6"/>
    <property type="match status" value="1"/>
</dbReference>
<evidence type="ECO:0000313" key="3">
    <source>
        <dbReference type="EMBL" id="CUG90500.1"/>
    </source>
</evidence>
<gene>
    <name evidence="3" type="ORF">BSAL_27080</name>
</gene>
<dbReference type="GO" id="GO:0016301">
    <property type="term" value="F:kinase activity"/>
    <property type="evidence" value="ECO:0007669"/>
    <property type="project" value="UniProtKB-KW"/>
</dbReference>
<keyword evidence="3" id="KW-0808">Transferase</keyword>
<name>A0A0S4JG35_BODSA</name>
<proteinExistence type="predicted"/>
<protein>
    <submittedName>
        <fullName evidence="3">Receptor-type protein kinase, putative</fullName>
    </submittedName>
</protein>
<dbReference type="PANTHER" id="PTHR13318:SF190">
    <property type="entry name" value="PARTNER OF PAIRED, ISOFORM B"/>
    <property type="match status" value="1"/>
</dbReference>
<reference evidence="4" key="1">
    <citation type="submission" date="2015-09" db="EMBL/GenBank/DDBJ databases">
        <authorList>
            <consortium name="Pathogen Informatics"/>
        </authorList>
    </citation>
    <scope>NUCLEOTIDE SEQUENCE [LARGE SCALE GENOMIC DNA]</scope>
    <source>
        <strain evidence="4">Lake Konstanz</strain>
    </source>
</reference>
<dbReference type="OMA" id="NFYMLTT"/>